<proteinExistence type="predicted"/>
<dbReference type="SUPFAM" id="SSF81383">
    <property type="entry name" value="F-box domain"/>
    <property type="match status" value="1"/>
</dbReference>
<dbReference type="EMBL" id="LT934116">
    <property type="protein sequence ID" value="VAH72199.1"/>
    <property type="molecule type" value="Genomic_DNA"/>
</dbReference>
<evidence type="ECO:0000313" key="5">
    <source>
        <dbReference type="Proteomes" id="UP000324705"/>
    </source>
</evidence>
<reference evidence="4 5" key="1">
    <citation type="submission" date="2017-09" db="EMBL/GenBank/DDBJ databases">
        <authorList>
            <consortium name="International Durum Wheat Genome Sequencing Consortium (IDWGSC)"/>
            <person name="Milanesi L."/>
        </authorList>
    </citation>
    <scope>NUCLEOTIDE SEQUENCE [LARGE SCALE GENOMIC DNA]</scope>
    <source>
        <strain evidence="5">cv. Svevo</strain>
    </source>
</reference>
<evidence type="ECO:0000259" key="3">
    <source>
        <dbReference type="Pfam" id="PF23635"/>
    </source>
</evidence>
<feature type="domain" description="F-box protein AT5G49610-like beta-propeller" evidence="3">
    <location>
        <begin position="230"/>
        <end position="506"/>
    </location>
</feature>
<gene>
    <name evidence="4" type="ORF">TRITD_3Bv1G021250</name>
</gene>
<dbReference type="PANTHER" id="PTHR32133:SF266">
    <property type="entry name" value="F-BOX DOMAIN-CONTAINING PROTEIN"/>
    <property type="match status" value="1"/>
</dbReference>
<evidence type="ECO:0008006" key="6">
    <source>
        <dbReference type="Google" id="ProtNLM"/>
    </source>
</evidence>
<dbReference type="Pfam" id="PF00646">
    <property type="entry name" value="F-box"/>
    <property type="match status" value="1"/>
</dbReference>
<evidence type="ECO:0000313" key="4">
    <source>
        <dbReference type="EMBL" id="VAH72199.1"/>
    </source>
</evidence>
<name>A0A9R1Q7H8_TRITD</name>
<sequence length="521" mass="58822">MADEAAGANCPRCSTRLHRRIHANEEEPEIATRRCSPRLHPQTLASKEVSGVTRRHRRGTPLHPQIHGNEEGAGVTRRRSPRFHPQIHASGDGEAARVARRRRRGTSPEAADSLPASDDLLREILLRLPPQPSSLPRAAAACKRWLRVAADPRFLRGFSARHRKPPLLGVFEPLDWEIDSCGRLNRRSFKRRDKWIEFTPILDPPDRIPPQRFDLRRHCVETGIRSRAQLLGCRHGCLLIMDDVHADFVVYAPITGEQRRLAVPTEFKRDFVHATVLCAAGELGHVHGSCHWSPFKVVLVSMYRKDNRPVACVYSSEAGVWGNLISTDARCGLVDANPGILVGNALYWSSKSVCDGEGLWGLDRLTNDIIEFDLDTHSLAVIKGPPCLNNSLRHQISKADDGFVGLTVVFYGRFEMWQRKIDRHGVATWLNHKSIQMHLVLGLSHQLERLTRWIQIMGYDEDNGVIFLHVDASVYMVQLMSMQSKKLYRSYTPNNRCHPFTSFYAPAIPGGCNGAEMLHDM</sequence>
<dbReference type="PANTHER" id="PTHR32133">
    <property type="entry name" value="OS07G0120400 PROTEIN"/>
    <property type="match status" value="1"/>
</dbReference>
<evidence type="ECO:0000259" key="2">
    <source>
        <dbReference type="Pfam" id="PF00646"/>
    </source>
</evidence>
<organism evidence="4 5">
    <name type="scientific">Triticum turgidum subsp. durum</name>
    <name type="common">Durum wheat</name>
    <name type="synonym">Triticum durum</name>
    <dbReference type="NCBI Taxonomy" id="4567"/>
    <lineage>
        <taxon>Eukaryota</taxon>
        <taxon>Viridiplantae</taxon>
        <taxon>Streptophyta</taxon>
        <taxon>Embryophyta</taxon>
        <taxon>Tracheophyta</taxon>
        <taxon>Spermatophyta</taxon>
        <taxon>Magnoliopsida</taxon>
        <taxon>Liliopsida</taxon>
        <taxon>Poales</taxon>
        <taxon>Poaceae</taxon>
        <taxon>BOP clade</taxon>
        <taxon>Pooideae</taxon>
        <taxon>Triticodae</taxon>
        <taxon>Triticeae</taxon>
        <taxon>Triticinae</taxon>
        <taxon>Triticum</taxon>
    </lineage>
</organism>
<dbReference type="OMA" id="ISVGCRC"/>
<accession>A0A9R1Q7H8</accession>
<dbReference type="InterPro" id="IPR001810">
    <property type="entry name" value="F-box_dom"/>
</dbReference>
<dbReference type="InterPro" id="IPR056594">
    <property type="entry name" value="AT5G49610-like_b-prop"/>
</dbReference>
<dbReference type="AlphaFoldDB" id="A0A9R1Q7H8"/>
<evidence type="ECO:0000256" key="1">
    <source>
        <dbReference type="SAM" id="MobiDB-lite"/>
    </source>
</evidence>
<dbReference type="Proteomes" id="UP000324705">
    <property type="component" value="Chromosome 3B"/>
</dbReference>
<dbReference type="Gramene" id="TRITD3Bv1G021250.1">
    <property type="protein sequence ID" value="TRITD3Bv1G021250.1"/>
    <property type="gene ID" value="TRITD3Bv1G021250"/>
</dbReference>
<feature type="domain" description="F-box" evidence="2">
    <location>
        <begin position="118"/>
        <end position="155"/>
    </location>
</feature>
<feature type="region of interest" description="Disordered" evidence="1">
    <location>
        <begin position="46"/>
        <end position="114"/>
    </location>
</feature>
<keyword evidence="5" id="KW-1185">Reference proteome</keyword>
<dbReference type="Pfam" id="PF23635">
    <property type="entry name" value="Beta-prop_AT5G49610-like"/>
    <property type="match status" value="1"/>
</dbReference>
<dbReference type="InterPro" id="IPR036047">
    <property type="entry name" value="F-box-like_dom_sf"/>
</dbReference>
<protein>
    <recommendedName>
        <fullName evidence="6">F-box domain-containing protein</fullName>
    </recommendedName>
</protein>